<dbReference type="GO" id="GO:0005634">
    <property type="term" value="C:nucleus"/>
    <property type="evidence" value="ECO:0007669"/>
    <property type="project" value="TreeGrafter"/>
</dbReference>
<feature type="domain" description="PHD-type" evidence="6">
    <location>
        <begin position="234"/>
        <end position="346"/>
    </location>
</feature>
<dbReference type="PANTHER" id="PTHR14955:SF4">
    <property type="entry name" value="PHD-TYPE DOMAIN-CONTAINING PROTEIN"/>
    <property type="match status" value="1"/>
</dbReference>
<protein>
    <recommendedName>
        <fullName evidence="6">PHD-type domain-containing protein</fullName>
    </recommendedName>
</protein>
<evidence type="ECO:0000313" key="8">
    <source>
        <dbReference type="Proteomes" id="UP001142055"/>
    </source>
</evidence>
<evidence type="ECO:0000313" key="7">
    <source>
        <dbReference type="EMBL" id="KAJ6218617.1"/>
    </source>
</evidence>
<reference evidence="7" key="1">
    <citation type="submission" date="2022-12" db="EMBL/GenBank/DDBJ databases">
        <title>Genome assemblies of Blomia tropicalis.</title>
        <authorList>
            <person name="Cui Y."/>
        </authorList>
    </citation>
    <scope>NUCLEOTIDE SEQUENCE</scope>
    <source>
        <tissue evidence="7">Adult mites</tissue>
    </source>
</reference>
<name>A0A9Q0M457_BLOTA</name>
<evidence type="ECO:0000256" key="2">
    <source>
        <dbReference type="ARBA" id="ARBA00022723"/>
    </source>
</evidence>
<feature type="compositionally biased region" description="Low complexity" evidence="5">
    <location>
        <begin position="73"/>
        <end position="82"/>
    </location>
</feature>
<dbReference type="InterPro" id="IPR052440">
    <property type="entry name" value="Trans_Reg/Chrom_Remod"/>
</dbReference>
<feature type="compositionally biased region" description="Basic residues" evidence="5">
    <location>
        <begin position="47"/>
        <end position="58"/>
    </location>
</feature>
<dbReference type="InterPro" id="IPR034732">
    <property type="entry name" value="EPHD"/>
</dbReference>
<feature type="compositionally biased region" description="Basic residues" evidence="5">
    <location>
        <begin position="14"/>
        <end position="28"/>
    </location>
</feature>
<keyword evidence="2" id="KW-0479">Metal-binding</keyword>
<feature type="compositionally biased region" description="Basic residues" evidence="5">
    <location>
        <begin position="236"/>
        <end position="246"/>
    </location>
</feature>
<dbReference type="InterPro" id="IPR013083">
    <property type="entry name" value="Znf_RING/FYVE/PHD"/>
</dbReference>
<evidence type="ECO:0000259" key="6">
    <source>
        <dbReference type="PROSITE" id="PS51805"/>
    </source>
</evidence>
<dbReference type="PANTHER" id="PTHR14955">
    <property type="entry name" value="RETINOIC ACID INDUCED 1/TRANSCRIPTION FACTOR 20"/>
    <property type="match status" value="1"/>
</dbReference>
<organism evidence="7 8">
    <name type="scientific">Blomia tropicalis</name>
    <name type="common">Mite</name>
    <dbReference type="NCBI Taxonomy" id="40697"/>
    <lineage>
        <taxon>Eukaryota</taxon>
        <taxon>Metazoa</taxon>
        <taxon>Ecdysozoa</taxon>
        <taxon>Arthropoda</taxon>
        <taxon>Chelicerata</taxon>
        <taxon>Arachnida</taxon>
        <taxon>Acari</taxon>
        <taxon>Acariformes</taxon>
        <taxon>Sarcoptiformes</taxon>
        <taxon>Astigmata</taxon>
        <taxon>Glycyphagoidea</taxon>
        <taxon>Echimyopodidae</taxon>
        <taxon>Blomia</taxon>
    </lineage>
</organism>
<feature type="region of interest" description="Disordered" evidence="5">
    <location>
        <begin position="1"/>
        <end position="102"/>
    </location>
</feature>
<keyword evidence="8" id="KW-1185">Reference proteome</keyword>
<dbReference type="GO" id="GO:0006357">
    <property type="term" value="P:regulation of transcription by RNA polymerase II"/>
    <property type="evidence" value="ECO:0007669"/>
    <property type="project" value="TreeGrafter"/>
</dbReference>
<feature type="region of interest" description="Disordered" evidence="5">
    <location>
        <begin position="221"/>
        <end position="246"/>
    </location>
</feature>
<evidence type="ECO:0000256" key="3">
    <source>
        <dbReference type="ARBA" id="ARBA00022771"/>
    </source>
</evidence>
<keyword evidence="1" id="KW-0597">Phosphoprotein</keyword>
<keyword evidence="3" id="KW-0863">Zinc-finger</keyword>
<accession>A0A9Q0M457</accession>
<keyword evidence="4" id="KW-0862">Zinc</keyword>
<dbReference type="GO" id="GO:0008270">
    <property type="term" value="F:zinc ion binding"/>
    <property type="evidence" value="ECO:0007669"/>
    <property type="project" value="UniProtKB-KW"/>
</dbReference>
<feature type="compositionally biased region" description="Basic and acidic residues" evidence="5">
    <location>
        <begin position="32"/>
        <end position="46"/>
    </location>
</feature>
<dbReference type="Pfam" id="PF13771">
    <property type="entry name" value="zf-HC5HC2H"/>
    <property type="match status" value="1"/>
</dbReference>
<dbReference type="EMBL" id="JAPWDV010000003">
    <property type="protein sequence ID" value="KAJ6218617.1"/>
    <property type="molecule type" value="Genomic_DNA"/>
</dbReference>
<evidence type="ECO:0000256" key="1">
    <source>
        <dbReference type="ARBA" id="ARBA00022553"/>
    </source>
</evidence>
<dbReference type="PROSITE" id="PS51805">
    <property type="entry name" value="EPHD"/>
    <property type="match status" value="1"/>
</dbReference>
<dbReference type="AlphaFoldDB" id="A0A9Q0M457"/>
<dbReference type="Proteomes" id="UP001142055">
    <property type="component" value="Chromosome 3"/>
</dbReference>
<dbReference type="Gene3D" id="3.30.40.10">
    <property type="entry name" value="Zinc/RING finger domain, C3HC4 (zinc finger)"/>
    <property type="match status" value="1"/>
</dbReference>
<proteinExistence type="predicted"/>
<evidence type="ECO:0000256" key="5">
    <source>
        <dbReference type="SAM" id="MobiDB-lite"/>
    </source>
</evidence>
<gene>
    <name evidence="7" type="ORF">RDWZM_009774</name>
</gene>
<evidence type="ECO:0000256" key="4">
    <source>
        <dbReference type="ARBA" id="ARBA00022833"/>
    </source>
</evidence>
<comment type="caution">
    <text evidence="7">The sequence shown here is derived from an EMBL/GenBank/DDBJ whole genome shotgun (WGS) entry which is preliminary data.</text>
</comment>
<sequence length="367" mass="41197">MTECVTRPPMNPTTKKRVRTKETKRKQLNHSENVKNKSVNNDDNKKHTTKNKKPKSTTKKNEGKTKKKKKNETVVNVVNNTNDGSSNQAGDLSSKHPVPLTSKRSQYIGPVVRIKKPCGKQSSSFDSSSFQYTVLNKFPSKDTDTKNGLSTNLVSHQTAWTTRYKKTVDRLFGSPSETNVADWKCSLCHQKPWTTSLGDLYGPYYCDFNYSNANTSSFMPPPPISLSHQHNQTTNNKKKAPSKKKSTVKITESPSTFIQPPTEIWIHEDCAVWCPGVYMCSGKLINLEVAIVESSHVQCVHCSLPGASLGCFDRRCPFRSLHYPCARELNFTFDESKYIIYCGNHKPIKSVGISSNVSCSSFHNSKD</sequence>